<organism evidence="1 2">
    <name type="scientific">Rhododendron molle</name>
    <name type="common">Chinese azalea</name>
    <name type="synonym">Azalea mollis</name>
    <dbReference type="NCBI Taxonomy" id="49168"/>
    <lineage>
        <taxon>Eukaryota</taxon>
        <taxon>Viridiplantae</taxon>
        <taxon>Streptophyta</taxon>
        <taxon>Embryophyta</taxon>
        <taxon>Tracheophyta</taxon>
        <taxon>Spermatophyta</taxon>
        <taxon>Magnoliopsida</taxon>
        <taxon>eudicotyledons</taxon>
        <taxon>Gunneridae</taxon>
        <taxon>Pentapetalae</taxon>
        <taxon>asterids</taxon>
        <taxon>Ericales</taxon>
        <taxon>Ericaceae</taxon>
        <taxon>Ericoideae</taxon>
        <taxon>Rhodoreae</taxon>
        <taxon>Rhododendron</taxon>
    </lineage>
</organism>
<evidence type="ECO:0000313" key="2">
    <source>
        <dbReference type="Proteomes" id="UP001062846"/>
    </source>
</evidence>
<accession>A0ACC0N9C2</accession>
<proteinExistence type="predicted"/>
<reference evidence="1" key="1">
    <citation type="submission" date="2022-02" db="EMBL/GenBank/DDBJ databases">
        <title>Plant Genome Project.</title>
        <authorList>
            <person name="Zhang R.-G."/>
        </authorList>
    </citation>
    <scope>NUCLEOTIDE SEQUENCE</scope>
    <source>
        <strain evidence="1">AT1</strain>
    </source>
</reference>
<gene>
    <name evidence="1" type="ORF">RHMOL_Rhmol06G0059000</name>
</gene>
<name>A0ACC0N9C2_RHOML</name>
<protein>
    <submittedName>
        <fullName evidence="1">Uncharacterized protein</fullName>
    </submittedName>
</protein>
<evidence type="ECO:0000313" key="1">
    <source>
        <dbReference type="EMBL" id="KAI8549875.1"/>
    </source>
</evidence>
<keyword evidence="2" id="KW-1185">Reference proteome</keyword>
<sequence length="69" mass="8184">MLVINHEISYVYKLIASTSTSQHSYVMNFCLDRCHKFLINYNPITKFYTKIDFYIIQGAVELRNLLVFT</sequence>
<dbReference type="Proteomes" id="UP001062846">
    <property type="component" value="Chromosome 6"/>
</dbReference>
<dbReference type="EMBL" id="CM046393">
    <property type="protein sequence ID" value="KAI8549875.1"/>
    <property type="molecule type" value="Genomic_DNA"/>
</dbReference>
<comment type="caution">
    <text evidence="1">The sequence shown here is derived from an EMBL/GenBank/DDBJ whole genome shotgun (WGS) entry which is preliminary data.</text>
</comment>